<keyword evidence="6" id="KW-1185">Reference proteome</keyword>
<evidence type="ECO:0000256" key="4">
    <source>
        <dbReference type="HAMAP-Rule" id="MF_00688"/>
    </source>
</evidence>
<dbReference type="PANTHER" id="PTHR30098">
    <property type="entry name" value="LEUCYL/PHENYLALANYL-TRNA--PROTEIN TRANSFERASE"/>
    <property type="match status" value="1"/>
</dbReference>
<evidence type="ECO:0000256" key="1">
    <source>
        <dbReference type="ARBA" id="ARBA00022490"/>
    </source>
</evidence>
<comment type="subcellular location">
    <subcellularLocation>
        <location evidence="4">Cytoplasm</location>
    </subcellularLocation>
</comment>
<organism evidence="5 6">
    <name type="scientific">Humisphaera borealis</name>
    <dbReference type="NCBI Taxonomy" id="2807512"/>
    <lineage>
        <taxon>Bacteria</taxon>
        <taxon>Pseudomonadati</taxon>
        <taxon>Planctomycetota</taxon>
        <taxon>Phycisphaerae</taxon>
        <taxon>Tepidisphaerales</taxon>
        <taxon>Tepidisphaeraceae</taxon>
        <taxon>Humisphaera</taxon>
    </lineage>
</organism>
<proteinExistence type="inferred from homology"/>
<gene>
    <name evidence="4" type="primary">aat</name>
    <name evidence="5" type="ORF">IPV69_10815</name>
</gene>
<sequence length="207" mass="23476">MSRSVRLDPNTLLNAYAQGVFPMADRDGVIRFYTADPRGIIPLSPPEAFHVPGTLRQIVRQKRFDLHINRDFEGTMRGCADRREDGTWINDRLVQAYIDLHHLGFAHSVEAWQGDELVGGLYGVSLGGAFFGESMFHRKTDASKVALVHLVERLRQRGYELLDTQATTPHLRRFGCIDIPARQYSKMLELAMSKECTFDGPVEVSRE</sequence>
<dbReference type="RefSeq" id="WP_206295123.1">
    <property type="nucleotide sequence ID" value="NZ_CP063458.1"/>
</dbReference>
<dbReference type="FunFam" id="3.40.630.70:FF:000001">
    <property type="entry name" value="Leucyl/phenylalanyl-tRNA--protein transferase"/>
    <property type="match status" value="1"/>
</dbReference>
<accession>A0A7M2X225</accession>
<comment type="function">
    <text evidence="4">Functions in the N-end rule pathway of protein degradation where it conjugates Leu, Phe and, less efficiently, Met from aminoacyl-tRNAs to the N-termini of proteins containing an N-terminal arginine or lysine.</text>
</comment>
<keyword evidence="2 4" id="KW-0808">Transferase</keyword>
<comment type="similarity">
    <text evidence="4">Belongs to the L/F-transferase family.</text>
</comment>
<dbReference type="GO" id="GO:0030163">
    <property type="term" value="P:protein catabolic process"/>
    <property type="evidence" value="ECO:0007669"/>
    <property type="project" value="UniProtKB-UniRule"/>
</dbReference>
<dbReference type="Pfam" id="PF03588">
    <property type="entry name" value="Leu_Phe_trans"/>
    <property type="match status" value="1"/>
</dbReference>
<dbReference type="GO" id="GO:0005737">
    <property type="term" value="C:cytoplasm"/>
    <property type="evidence" value="ECO:0007669"/>
    <property type="project" value="UniProtKB-SubCell"/>
</dbReference>
<comment type="catalytic activity">
    <reaction evidence="4">
        <text>L-phenylalanyl-tRNA(Phe) + an N-terminal L-alpha-aminoacyl-[protein] = an N-terminal L-phenylalanyl-L-alpha-aminoacyl-[protein] + tRNA(Phe)</text>
        <dbReference type="Rhea" id="RHEA:43632"/>
        <dbReference type="Rhea" id="RHEA-COMP:9668"/>
        <dbReference type="Rhea" id="RHEA-COMP:9699"/>
        <dbReference type="Rhea" id="RHEA-COMP:10636"/>
        <dbReference type="Rhea" id="RHEA-COMP:10637"/>
        <dbReference type="ChEBI" id="CHEBI:78442"/>
        <dbReference type="ChEBI" id="CHEBI:78531"/>
        <dbReference type="ChEBI" id="CHEBI:78597"/>
        <dbReference type="ChEBI" id="CHEBI:83561"/>
        <dbReference type="EC" id="2.3.2.6"/>
    </reaction>
</comment>
<name>A0A7M2X225_9BACT</name>
<dbReference type="EMBL" id="CP063458">
    <property type="protein sequence ID" value="QOV91807.1"/>
    <property type="molecule type" value="Genomic_DNA"/>
</dbReference>
<dbReference type="EC" id="2.3.2.6" evidence="4"/>
<dbReference type="PANTHER" id="PTHR30098:SF2">
    <property type="entry name" value="LEUCYL_PHENYLALANYL-TRNA--PROTEIN TRANSFERASE"/>
    <property type="match status" value="1"/>
</dbReference>
<reference evidence="5 6" key="1">
    <citation type="submission" date="2020-10" db="EMBL/GenBank/DDBJ databases">
        <title>Wide distribution of Phycisphaera-like planctomycetes from WD2101 soil group in peatlands and genome analysis of the first cultivated representative.</title>
        <authorList>
            <person name="Dedysh S.N."/>
            <person name="Beletsky A.V."/>
            <person name="Ivanova A."/>
            <person name="Kulichevskaya I.S."/>
            <person name="Suzina N.E."/>
            <person name="Philippov D.A."/>
            <person name="Rakitin A.L."/>
            <person name="Mardanov A.V."/>
            <person name="Ravin N.V."/>
        </authorList>
    </citation>
    <scope>NUCLEOTIDE SEQUENCE [LARGE SCALE GENOMIC DNA]</scope>
    <source>
        <strain evidence="5 6">M1803</strain>
    </source>
</reference>
<evidence type="ECO:0000313" key="5">
    <source>
        <dbReference type="EMBL" id="QOV91807.1"/>
    </source>
</evidence>
<dbReference type="Gene3D" id="3.40.630.70">
    <property type="entry name" value="Leucyl/phenylalanyl-tRNA-protein transferase, C-terminal domain"/>
    <property type="match status" value="1"/>
</dbReference>
<dbReference type="GO" id="GO:0008914">
    <property type="term" value="F:leucyl-tRNA--protein transferase activity"/>
    <property type="evidence" value="ECO:0007669"/>
    <property type="project" value="UniProtKB-UniRule"/>
</dbReference>
<dbReference type="InterPro" id="IPR004616">
    <property type="entry name" value="Leu/Phe-tRNA_Trfase"/>
</dbReference>
<evidence type="ECO:0000256" key="2">
    <source>
        <dbReference type="ARBA" id="ARBA00022679"/>
    </source>
</evidence>
<protein>
    <recommendedName>
        <fullName evidence="4">Leucyl/phenylalanyl-tRNA--protein transferase</fullName>
        <ecNumber evidence="4">2.3.2.6</ecNumber>
    </recommendedName>
    <alternativeName>
        <fullName evidence="4">L/F-transferase</fullName>
    </alternativeName>
    <alternativeName>
        <fullName evidence="4">Leucyltransferase</fullName>
    </alternativeName>
    <alternativeName>
        <fullName evidence="4">Phenyalanyltransferase</fullName>
    </alternativeName>
</protein>
<dbReference type="SUPFAM" id="SSF55729">
    <property type="entry name" value="Acyl-CoA N-acyltransferases (Nat)"/>
    <property type="match status" value="1"/>
</dbReference>
<comment type="catalytic activity">
    <reaction evidence="4">
        <text>N-terminal L-arginyl-[protein] + L-leucyl-tRNA(Leu) = N-terminal L-leucyl-L-arginyl-[protein] + tRNA(Leu) + H(+)</text>
        <dbReference type="Rhea" id="RHEA:50416"/>
        <dbReference type="Rhea" id="RHEA-COMP:9613"/>
        <dbReference type="Rhea" id="RHEA-COMP:9622"/>
        <dbReference type="Rhea" id="RHEA-COMP:12672"/>
        <dbReference type="Rhea" id="RHEA-COMP:12673"/>
        <dbReference type="ChEBI" id="CHEBI:15378"/>
        <dbReference type="ChEBI" id="CHEBI:64719"/>
        <dbReference type="ChEBI" id="CHEBI:78442"/>
        <dbReference type="ChEBI" id="CHEBI:78494"/>
        <dbReference type="ChEBI" id="CHEBI:133044"/>
        <dbReference type="EC" id="2.3.2.6"/>
    </reaction>
</comment>
<keyword evidence="3 4" id="KW-0012">Acyltransferase</keyword>
<dbReference type="HAMAP" id="MF_00688">
    <property type="entry name" value="Leu_Phe_trans"/>
    <property type="match status" value="1"/>
</dbReference>
<evidence type="ECO:0000313" key="6">
    <source>
        <dbReference type="Proteomes" id="UP000593765"/>
    </source>
</evidence>
<dbReference type="InterPro" id="IPR042203">
    <property type="entry name" value="Leu/Phe-tRNA_Trfase_C"/>
</dbReference>
<comment type="catalytic activity">
    <reaction evidence="4">
        <text>N-terminal L-lysyl-[protein] + L-leucyl-tRNA(Leu) = N-terminal L-leucyl-L-lysyl-[protein] + tRNA(Leu) + H(+)</text>
        <dbReference type="Rhea" id="RHEA:12340"/>
        <dbReference type="Rhea" id="RHEA-COMP:9613"/>
        <dbReference type="Rhea" id="RHEA-COMP:9622"/>
        <dbReference type="Rhea" id="RHEA-COMP:12670"/>
        <dbReference type="Rhea" id="RHEA-COMP:12671"/>
        <dbReference type="ChEBI" id="CHEBI:15378"/>
        <dbReference type="ChEBI" id="CHEBI:65249"/>
        <dbReference type="ChEBI" id="CHEBI:78442"/>
        <dbReference type="ChEBI" id="CHEBI:78494"/>
        <dbReference type="ChEBI" id="CHEBI:133043"/>
        <dbReference type="EC" id="2.3.2.6"/>
    </reaction>
</comment>
<dbReference type="Proteomes" id="UP000593765">
    <property type="component" value="Chromosome"/>
</dbReference>
<dbReference type="InterPro" id="IPR016181">
    <property type="entry name" value="Acyl_CoA_acyltransferase"/>
</dbReference>
<dbReference type="AlphaFoldDB" id="A0A7M2X225"/>
<dbReference type="KEGG" id="hbs:IPV69_10815"/>
<keyword evidence="1 4" id="KW-0963">Cytoplasm</keyword>
<dbReference type="NCBIfam" id="TIGR00667">
    <property type="entry name" value="aat"/>
    <property type="match status" value="1"/>
</dbReference>
<evidence type="ECO:0000256" key="3">
    <source>
        <dbReference type="ARBA" id="ARBA00023315"/>
    </source>
</evidence>